<comment type="cofactor">
    <cofactor evidence="6 7">
        <name>Mg(2+)</name>
        <dbReference type="ChEBI" id="CHEBI:18420"/>
    </cofactor>
    <text evidence="6 7">Binds 1 Mg(2+) ion per subunit.</text>
</comment>
<dbReference type="InterPro" id="IPR029065">
    <property type="entry name" value="Enolase_C-like"/>
</dbReference>
<sequence length="358" mass="38514">MEGTKIIDVTISPLNIALDAPFTIATGAKYQIENVLITLKLENGIEGFGEAAPLEPVNGENQGTALATLESCKEYLKGKDAADYRQISKHLKSVFWAQVTARCAIEMALIDAFTKTLNIPLYRFLGGAENKIETDYTIDIVSPKTARKNATFLAAKGYRTLKTKVGKSLKDDVARVVAIKEGAPDCKIMLDANQGYKPADAIHFLELLEENGVRPELFEQPVVKYDLKGMKRVKDSTSVPIAADESVFTAADAMAVAEANCADFINIKLMKSGIVEALDIAAIARSANMGLMIGCMLESKLGLGTSVHFAAGLGGFSFIDLDPHIDPTREPFNGGPDFADPFYTLTSAPGIGVTKKLS</sequence>
<proteinExistence type="inferred from homology"/>
<comment type="similarity">
    <text evidence="1 7">Belongs to the mandelate racemase/muconate lactonizing enzyme family.</text>
</comment>
<dbReference type="SFLD" id="SFLDF00009">
    <property type="entry name" value="o-succinylbenzoate_synthase"/>
    <property type="match status" value="1"/>
</dbReference>
<evidence type="ECO:0000256" key="4">
    <source>
        <dbReference type="ARBA" id="ARBA00023235"/>
    </source>
</evidence>
<dbReference type="InterPro" id="IPR036849">
    <property type="entry name" value="Enolase-like_C_sf"/>
</dbReference>
<dbReference type="FunFam" id="3.30.390.10:FF:000009">
    <property type="entry name" value="Hydrophobic dipeptide epimerase"/>
    <property type="match status" value="1"/>
</dbReference>
<feature type="binding site" evidence="6">
    <location>
        <position position="219"/>
    </location>
    <ligand>
        <name>Mg(2+)</name>
        <dbReference type="ChEBI" id="CHEBI:18420"/>
    </ligand>
</feature>
<dbReference type="RefSeq" id="WP_120273157.1">
    <property type="nucleotide sequence ID" value="NZ_RAPN01000001.1"/>
</dbReference>
<feature type="active site" description="Proton acceptor; specific for (R)-substrate epimerization" evidence="5">
    <location>
        <position position="164"/>
    </location>
</feature>
<keyword evidence="2 6" id="KW-0479">Metal-binding</keyword>
<evidence type="ECO:0000259" key="8">
    <source>
        <dbReference type="SMART" id="SM00922"/>
    </source>
</evidence>
<dbReference type="GO" id="GO:0006518">
    <property type="term" value="P:peptide metabolic process"/>
    <property type="evidence" value="ECO:0007669"/>
    <property type="project" value="UniProtKB-ARBA"/>
</dbReference>
<feature type="active site" description="Proton acceptor; specific for (S)-substrate epimerization" evidence="5">
    <location>
        <position position="268"/>
    </location>
</feature>
<dbReference type="SFLD" id="SFLDG00180">
    <property type="entry name" value="muconate_cycloisomerase"/>
    <property type="match status" value="1"/>
</dbReference>
<dbReference type="OrthoDB" id="9766759at2"/>
<accession>A0A419W8V9</accession>
<dbReference type="Gene3D" id="3.20.20.120">
    <property type="entry name" value="Enolase-like C-terminal domain"/>
    <property type="match status" value="1"/>
</dbReference>
<evidence type="ECO:0000256" key="6">
    <source>
        <dbReference type="PIRSR" id="PIRSR634603-3"/>
    </source>
</evidence>
<comment type="caution">
    <text evidence="9">The sequence shown here is derived from an EMBL/GenBank/DDBJ whole genome shotgun (WGS) entry which is preliminary data.</text>
</comment>
<keyword evidence="4 7" id="KW-0413">Isomerase</keyword>
<protein>
    <recommendedName>
        <fullName evidence="7">Dipeptide epimerase</fullName>
        <ecNumber evidence="7">5.1.1.-</ecNumber>
    </recommendedName>
</protein>
<reference evidence="9 10" key="1">
    <citation type="submission" date="2018-09" db="EMBL/GenBank/DDBJ databases">
        <title>Genomic Encyclopedia of Archaeal and Bacterial Type Strains, Phase II (KMG-II): from individual species to whole genera.</title>
        <authorList>
            <person name="Goeker M."/>
        </authorList>
    </citation>
    <scope>NUCLEOTIDE SEQUENCE [LARGE SCALE GENOMIC DNA]</scope>
    <source>
        <strain evidence="9 10">DSM 27148</strain>
    </source>
</reference>
<dbReference type="GO" id="GO:0000287">
    <property type="term" value="F:magnesium ion binding"/>
    <property type="evidence" value="ECO:0007669"/>
    <property type="project" value="UniProtKB-ARBA"/>
</dbReference>
<dbReference type="InterPro" id="IPR034603">
    <property type="entry name" value="Dipeptide_epimerase"/>
</dbReference>
<evidence type="ECO:0000256" key="1">
    <source>
        <dbReference type="ARBA" id="ARBA00008031"/>
    </source>
</evidence>
<evidence type="ECO:0000256" key="3">
    <source>
        <dbReference type="ARBA" id="ARBA00022842"/>
    </source>
</evidence>
<keyword evidence="10" id="KW-1185">Reference proteome</keyword>
<feature type="binding site" evidence="6">
    <location>
        <position position="191"/>
    </location>
    <ligand>
        <name>Mg(2+)</name>
        <dbReference type="ChEBI" id="CHEBI:18420"/>
    </ligand>
</feature>
<evidence type="ECO:0000256" key="7">
    <source>
        <dbReference type="RuleBase" id="RU366006"/>
    </source>
</evidence>
<name>A0A419W8V9_9BACT</name>
<gene>
    <name evidence="9" type="ORF">BC643_2264</name>
</gene>
<feature type="binding site" evidence="6">
    <location>
        <position position="244"/>
    </location>
    <ligand>
        <name>Mg(2+)</name>
        <dbReference type="ChEBI" id="CHEBI:18420"/>
    </ligand>
</feature>
<dbReference type="GO" id="GO:0016855">
    <property type="term" value="F:racemase and epimerase activity, acting on amino acids and derivatives"/>
    <property type="evidence" value="ECO:0007669"/>
    <property type="project" value="UniProtKB-UniRule"/>
</dbReference>
<dbReference type="SFLD" id="SFLDS00001">
    <property type="entry name" value="Enolase"/>
    <property type="match status" value="1"/>
</dbReference>
<dbReference type="EMBL" id="RAPN01000001">
    <property type="protein sequence ID" value="RKD91895.1"/>
    <property type="molecule type" value="Genomic_DNA"/>
</dbReference>
<dbReference type="SUPFAM" id="SSF51604">
    <property type="entry name" value="Enolase C-terminal domain-like"/>
    <property type="match status" value="1"/>
</dbReference>
<dbReference type="PANTHER" id="PTHR48073">
    <property type="entry name" value="O-SUCCINYLBENZOATE SYNTHASE-RELATED"/>
    <property type="match status" value="1"/>
</dbReference>
<dbReference type="Proteomes" id="UP000283387">
    <property type="component" value="Unassembled WGS sequence"/>
</dbReference>
<dbReference type="PANTHER" id="PTHR48073:SF2">
    <property type="entry name" value="O-SUCCINYLBENZOATE SYNTHASE"/>
    <property type="match status" value="1"/>
</dbReference>
<organism evidence="9 10">
    <name type="scientific">Mangrovibacterium diazotrophicum</name>
    <dbReference type="NCBI Taxonomy" id="1261403"/>
    <lineage>
        <taxon>Bacteria</taxon>
        <taxon>Pseudomonadati</taxon>
        <taxon>Bacteroidota</taxon>
        <taxon>Bacteroidia</taxon>
        <taxon>Marinilabiliales</taxon>
        <taxon>Prolixibacteraceae</taxon>
        <taxon>Mangrovibacterium</taxon>
    </lineage>
</organism>
<dbReference type="EC" id="5.1.1.-" evidence="7"/>
<dbReference type="CDD" id="cd03319">
    <property type="entry name" value="L-Ala-DL-Glu_epimerase"/>
    <property type="match status" value="1"/>
</dbReference>
<dbReference type="SMART" id="SM00922">
    <property type="entry name" value="MR_MLE"/>
    <property type="match status" value="1"/>
</dbReference>
<evidence type="ECO:0000256" key="2">
    <source>
        <dbReference type="ARBA" id="ARBA00022723"/>
    </source>
</evidence>
<dbReference type="AlphaFoldDB" id="A0A419W8V9"/>
<dbReference type="Gene3D" id="3.30.390.10">
    <property type="entry name" value="Enolase-like, N-terminal domain"/>
    <property type="match status" value="1"/>
</dbReference>
<dbReference type="InterPro" id="IPR013342">
    <property type="entry name" value="Mandelate_racemase_C"/>
</dbReference>
<dbReference type="SUPFAM" id="SSF54826">
    <property type="entry name" value="Enolase N-terminal domain-like"/>
    <property type="match status" value="1"/>
</dbReference>
<dbReference type="Pfam" id="PF13378">
    <property type="entry name" value="MR_MLE_C"/>
    <property type="match status" value="1"/>
</dbReference>
<dbReference type="Pfam" id="PF02746">
    <property type="entry name" value="MR_MLE_N"/>
    <property type="match status" value="1"/>
</dbReference>
<evidence type="ECO:0000313" key="10">
    <source>
        <dbReference type="Proteomes" id="UP000283387"/>
    </source>
</evidence>
<feature type="domain" description="Mandelate racemase/muconate lactonizing enzyme C-terminal" evidence="8">
    <location>
        <begin position="143"/>
        <end position="240"/>
    </location>
</feature>
<evidence type="ECO:0000313" key="9">
    <source>
        <dbReference type="EMBL" id="RKD91895.1"/>
    </source>
</evidence>
<dbReference type="InterPro" id="IPR013341">
    <property type="entry name" value="Mandelate_racemase_N_dom"/>
</dbReference>
<dbReference type="InterPro" id="IPR029017">
    <property type="entry name" value="Enolase-like_N"/>
</dbReference>
<evidence type="ECO:0000256" key="5">
    <source>
        <dbReference type="PIRSR" id="PIRSR634603-1"/>
    </source>
</evidence>
<keyword evidence="3 6" id="KW-0460">Magnesium</keyword>